<accession>A0A0D2KVJ2</accession>
<dbReference type="AlphaFoldDB" id="A0A0D2KVJ2"/>
<proteinExistence type="predicted"/>
<dbReference type="Proteomes" id="UP000054498">
    <property type="component" value="Unassembled WGS sequence"/>
</dbReference>
<keyword evidence="3" id="KW-1185">Reference proteome</keyword>
<feature type="signal peptide" evidence="1">
    <location>
        <begin position="1"/>
        <end position="23"/>
    </location>
</feature>
<reference evidence="2 3" key="1">
    <citation type="journal article" date="2013" name="BMC Genomics">
        <title>Reconstruction of the lipid metabolism for the microalga Monoraphidium neglectum from its genome sequence reveals characteristics suitable for biofuel production.</title>
        <authorList>
            <person name="Bogen C."/>
            <person name="Al-Dilaimi A."/>
            <person name="Albersmeier A."/>
            <person name="Wichmann J."/>
            <person name="Grundmann M."/>
            <person name="Rupp O."/>
            <person name="Lauersen K.J."/>
            <person name="Blifernez-Klassen O."/>
            <person name="Kalinowski J."/>
            <person name="Goesmann A."/>
            <person name="Mussgnug J.H."/>
            <person name="Kruse O."/>
        </authorList>
    </citation>
    <scope>NUCLEOTIDE SEQUENCE [LARGE SCALE GENOMIC DNA]</scope>
    <source>
        <strain evidence="2 3">SAG 48.87</strain>
    </source>
</reference>
<name>A0A0D2KVJ2_9CHLO</name>
<protein>
    <submittedName>
        <fullName evidence="2">Uncharacterized protein</fullName>
    </submittedName>
</protein>
<keyword evidence="1" id="KW-0732">Signal</keyword>
<sequence>MARALVMAVAAVAVFVLVTPALAARDLKAVSPAVGAVTGAVSGLLAGGILPSGNLPFLGGATGAVTNLPVLGSATGAVSGLLAIPRELSVPTIPNLIAPSILPFLPTIPDLDGPKSLPTLSLPTGPVVGAVQSIPIAGGLIG</sequence>
<dbReference type="EMBL" id="KK101858">
    <property type="protein sequence ID" value="KIY99403.1"/>
    <property type="molecule type" value="Genomic_DNA"/>
</dbReference>
<organism evidence="2 3">
    <name type="scientific">Monoraphidium neglectum</name>
    <dbReference type="NCBI Taxonomy" id="145388"/>
    <lineage>
        <taxon>Eukaryota</taxon>
        <taxon>Viridiplantae</taxon>
        <taxon>Chlorophyta</taxon>
        <taxon>core chlorophytes</taxon>
        <taxon>Chlorophyceae</taxon>
        <taxon>CS clade</taxon>
        <taxon>Sphaeropleales</taxon>
        <taxon>Selenastraceae</taxon>
        <taxon>Monoraphidium</taxon>
    </lineage>
</organism>
<gene>
    <name evidence="2" type="ORF">MNEG_8559</name>
</gene>
<dbReference type="RefSeq" id="XP_013898423.1">
    <property type="nucleotide sequence ID" value="XM_014042969.1"/>
</dbReference>
<dbReference type="KEGG" id="mng:MNEG_8559"/>
<feature type="chain" id="PRO_5002263206" evidence="1">
    <location>
        <begin position="24"/>
        <end position="142"/>
    </location>
</feature>
<dbReference type="GeneID" id="25741435"/>
<evidence type="ECO:0000256" key="1">
    <source>
        <dbReference type="SAM" id="SignalP"/>
    </source>
</evidence>
<evidence type="ECO:0000313" key="2">
    <source>
        <dbReference type="EMBL" id="KIY99403.1"/>
    </source>
</evidence>
<evidence type="ECO:0000313" key="3">
    <source>
        <dbReference type="Proteomes" id="UP000054498"/>
    </source>
</evidence>